<dbReference type="Proteomes" id="UP001364472">
    <property type="component" value="Unassembled WGS sequence"/>
</dbReference>
<dbReference type="Gene3D" id="3.30.160.60">
    <property type="entry name" value="Classic Zinc Finger"/>
    <property type="match status" value="1"/>
</dbReference>
<protein>
    <recommendedName>
        <fullName evidence="7">Endolytic murein transglycosylase</fullName>
        <ecNumber evidence="7">4.2.2.29</ecNumber>
    </recommendedName>
    <alternativeName>
        <fullName evidence="7">Peptidoglycan lytic transglycosylase</fullName>
    </alternativeName>
    <alternativeName>
        <fullName evidence="7">Peptidoglycan polymerization terminase</fullName>
    </alternativeName>
</protein>
<reference evidence="8 9" key="1">
    <citation type="journal article" date="2016" name="Antonie Van Leeuwenhoek">
        <title>Denitratimonas tolerans gen. nov., sp. nov., a denitrifying bacterium isolated from a bioreactor for tannery wastewater treatment.</title>
        <authorList>
            <person name="Han S.I."/>
            <person name="Kim J.O."/>
            <person name="Lee Y.R."/>
            <person name="Ekpeghere K.I."/>
            <person name="Koh S.C."/>
            <person name="Whang K.S."/>
        </authorList>
    </citation>
    <scope>NUCLEOTIDE SEQUENCE [LARGE SCALE GENOMIC DNA]</scope>
    <source>
        <strain evidence="8 9">KACC 17565</strain>
    </source>
</reference>
<comment type="caution">
    <text evidence="8">The sequence shown here is derived from an EMBL/GenBank/DDBJ whole genome shotgun (WGS) entry which is preliminary data.</text>
</comment>
<dbReference type="GO" id="GO:0071555">
    <property type="term" value="P:cell wall organization"/>
    <property type="evidence" value="ECO:0007669"/>
    <property type="project" value="UniProtKB-KW"/>
</dbReference>
<evidence type="ECO:0000313" key="9">
    <source>
        <dbReference type="Proteomes" id="UP001364472"/>
    </source>
</evidence>
<keyword evidence="5 7" id="KW-0456">Lyase</keyword>
<keyword evidence="1 7" id="KW-1003">Cell membrane</keyword>
<keyword evidence="2 7" id="KW-0812">Transmembrane</keyword>
<comment type="similarity">
    <text evidence="7">Belongs to the transglycosylase MltG family.</text>
</comment>
<dbReference type="NCBIfam" id="TIGR00247">
    <property type="entry name" value="endolytic transglycosylase MltG"/>
    <property type="match status" value="1"/>
</dbReference>
<dbReference type="EMBL" id="JBBDHC010000002">
    <property type="protein sequence ID" value="MEJ1248339.1"/>
    <property type="molecule type" value="Genomic_DNA"/>
</dbReference>
<proteinExistence type="inferred from homology"/>
<dbReference type="FunFam" id="3.30.160.60:FF:000242">
    <property type="entry name" value="Endolytic murein transglycosylase"/>
    <property type="match status" value="1"/>
</dbReference>
<dbReference type="GO" id="GO:0005886">
    <property type="term" value="C:plasma membrane"/>
    <property type="evidence" value="ECO:0007669"/>
    <property type="project" value="UniProtKB-UniRule"/>
</dbReference>
<evidence type="ECO:0000256" key="4">
    <source>
        <dbReference type="ARBA" id="ARBA00023136"/>
    </source>
</evidence>
<dbReference type="EC" id="4.2.2.29" evidence="7"/>
<name>A0AAW9R0I9_9GAMM</name>
<keyword evidence="4 7" id="KW-0472">Membrane</keyword>
<feature type="site" description="Important for catalytic activity" evidence="7">
    <location>
        <position position="238"/>
    </location>
</feature>
<accession>A0AAW9R0I9</accession>
<comment type="function">
    <text evidence="7">Functions as a peptidoglycan terminase that cleaves nascent peptidoglycan strands endolytically to terminate their elongation.</text>
</comment>
<dbReference type="Pfam" id="PF02618">
    <property type="entry name" value="YceG"/>
    <property type="match status" value="1"/>
</dbReference>
<evidence type="ECO:0000313" key="8">
    <source>
        <dbReference type="EMBL" id="MEJ1248339.1"/>
    </source>
</evidence>
<sequence length="357" mass="39119">MNRPGPARQRGFWRGLFLFALLCLVAAAAAGLWVWRDYQRFLETPLARGGAPHVIDIARGQSFRGAVAQLRQAGLDGSVHEAYWRALGWQRKAHIQAGEYAIEPGLTPPALLDKLARGQVVQYRITLVEGWTLRELRLALAADPVLVQTLAGIPDDELLAAIGAGDAIEGGEAARVPEGQFLPETYQFTRGSTDAQILRRAHQALREALAAAWATRAPDLPLATPFEALVLASIVEKETGIPEERDQVAGVFVRRLKRGMRLQTDPTVIYGRGADVAGPLTRRHLDTDTPWNTYTRDGLPPTPIALPGRAAIHATLHPDAGQALYFVAHGSGGHVFSRTLDEHNRAVAEYRRRMRAQ</sequence>
<dbReference type="PANTHER" id="PTHR30518:SF2">
    <property type="entry name" value="ENDOLYTIC MUREIN TRANSGLYCOSYLASE"/>
    <property type="match status" value="1"/>
</dbReference>
<dbReference type="InterPro" id="IPR003770">
    <property type="entry name" value="MLTG-like"/>
</dbReference>
<organism evidence="8 9">
    <name type="scientific">Denitratimonas tolerans</name>
    <dbReference type="NCBI Taxonomy" id="1338420"/>
    <lineage>
        <taxon>Bacteria</taxon>
        <taxon>Pseudomonadati</taxon>
        <taxon>Pseudomonadota</taxon>
        <taxon>Gammaproteobacteria</taxon>
        <taxon>Lysobacterales</taxon>
        <taxon>Lysobacteraceae</taxon>
        <taxon>Denitratimonas</taxon>
    </lineage>
</organism>
<evidence type="ECO:0000256" key="6">
    <source>
        <dbReference type="ARBA" id="ARBA00023316"/>
    </source>
</evidence>
<dbReference type="HAMAP" id="MF_02065">
    <property type="entry name" value="MltG"/>
    <property type="match status" value="1"/>
</dbReference>
<dbReference type="AlphaFoldDB" id="A0AAW9R0I9"/>
<evidence type="ECO:0000256" key="3">
    <source>
        <dbReference type="ARBA" id="ARBA00022989"/>
    </source>
</evidence>
<comment type="catalytic activity">
    <reaction evidence="7">
        <text>a peptidoglycan chain = a peptidoglycan chain with N-acetyl-1,6-anhydromuramyl-[peptide] at the reducing end + a peptidoglycan chain with N-acetylglucosamine at the non-reducing end.</text>
        <dbReference type="EC" id="4.2.2.29"/>
    </reaction>
</comment>
<gene>
    <name evidence="7 8" type="primary">mltG</name>
    <name evidence="8" type="ORF">WB794_01425</name>
</gene>
<dbReference type="PANTHER" id="PTHR30518">
    <property type="entry name" value="ENDOLYTIC MUREIN TRANSGLYCOSYLASE"/>
    <property type="match status" value="1"/>
</dbReference>
<keyword evidence="7" id="KW-0997">Cell inner membrane</keyword>
<keyword evidence="9" id="KW-1185">Reference proteome</keyword>
<keyword evidence="6 7" id="KW-0961">Cell wall biogenesis/degradation</keyword>
<evidence type="ECO:0000256" key="7">
    <source>
        <dbReference type="HAMAP-Rule" id="MF_02065"/>
    </source>
</evidence>
<dbReference type="CDD" id="cd08010">
    <property type="entry name" value="MltG_like"/>
    <property type="match status" value="1"/>
</dbReference>
<evidence type="ECO:0000256" key="2">
    <source>
        <dbReference type="ARBA" id="ARBA00022692"/>
    </source>
</evidence>
<evidence type="ECO:0000256" key="1">
    <source>
        <dbReference type="ARBA" id="ARBA00022475"/>
    </source>
</evidence>
<dbReference type="Gene3D" id="3.30.1490.480">
    <property type="entry name" value="Endolytic murein transglycosylase"/>
    <property type="match status" value="1"/>
</dbReference>
<evidence type="ECO:0000256" key="5">
    <source>
        <dbReference type="ARBA" id="ARBA00023239"/>
    </source>
</evidence>
<dbReference type="GO" id="GO:0009252">
    <property type="term" value="P:peptidoglycan biosynthetic process"/>
    <property type="evidence" value="ECO:0007669"/>
    <property type="project" value="UniProtKB-UniRule"/>
</dbReference>
<dbReference type="RefSeq" id="WP_337334061.1">
    <property type="nucleotide sequence ID" value="NZ_JBBDHC010000002.1"/>
</dbReference>
<dbReference type="GO" id="GO:0008932">
    <property type="term" value="F:lytic endotransglycosylase activity"/>
    <property type="evidence" value="ECO:0007669"/>
    <property type="project" value="UniProtKB-UniRule"/>
</dbReference>
<keyword evidence="3 7" id="KW-1133">Transmembrane helix</keyword>